<protein>
    <recommendedName>
        <fullName evidence="4">DUF72 domain-containing protein</fullName>
    </recommendedName>
</protein>
<keyword evidence="3" id="KW-1185">Reference proteome</keyword>
<dbReference type="InterPro" id="IPR002763">
    <property type="entry name" value="DUF72"/>
</dbReference>
<organism evidence="2 3">
    <name type="scientific">Chrysochromulina tobinii</name>
    <dbReference type="NCBI Taxonomy" id="1460289"/>
    <lineage>
        <taxon>Eukaryota</taxon>
        <taxon>Haptista</taxon>
        <taxon>Haptophyta</taxon>
        <taxon>Prymnesiophyceae</taxon>
        <taxon>Prymnesiales</taxon>
        <taxon>Chrysochromulinaceae</taxon>
        <taxon>Chrysochromulina</taxon>
    </lineage>
</organism>
<gene>
    <name evidence="2" type="ORF">Ctob_002716</name>
</gene>
<evidence type="ECO:0008006" key="4">
    <source>
        <dbReference type="Google" id="ProtNLM"/>
    </source>
</evidence>
<dbReference type="PANTHER" id="PTHR30348">
    <property type="entry name" value="UNCHARACTERIZED PROTEIN YECE"/>
    <property type="match status" value="1"/>
</dbReference>
<sequence>MVATVTHRRDGQPGCDEARRELATFLARAAGLGEALGPILFQFPRSITCDLGLVRALAEVIAASPIPNARIAFEVRHRSWFAFATNGVLELLHELRWCLVEHPNTLDRSTTVDKSGDLNGKRYELEPLRGAEWPLTCDWAYVRLHGDNDEHTYTYSDGELATLATALHGYRQRAVRTYVFFLNCDQNAAMPHNARKLKQLVHALAGEPLPRAPKAAARGIGAFFAPKRATANDEGLADGRDGAGPERKQPRRSG</sequence>
<comment type="caution">
    <text evidence="2">The sequence shown here is derived from an EMBL/GenBank/DDBJ whole genome shotgun (WGS) entry which is preliminary data.</text>
</comment>
<accession>A0A0M0JAQ3</accession>
<feature type="compositionally biased region" description="Basic and acidic residues" evidence="1">
    <location>
        <begin position="237"/>
        <end position="248"/>
    </location>
</feature>
<dbReference type="Proteomes" id="UP000037460">
    <property type="component" value="Unassembled WGS sequence"/>
</dbReference>
<dbReference type="SUPFAM" id="SSF117396">
    <property type="entry name" value="TM1631-like"/>
    <property type="match status" value="1"/>
</dbReference>
<dbReference type="EMBL" id="JWZX01003171">
    <property type="protein sequence ID" value="KOO23646.1"/>
    <property type="molecule type" value="Genomic_DNA"/>
</dbReference>
<dbReference type="OrthoDB" id="10267663at2759"/>
<reference evidence="3" key="1">
    <citation type="journal article" date="2015" name="PLoS Genet.">
        <title>Genome Sequence and Transcriptome Analyses of Chrysochromulina tobin: Metabolic Tools for Enhanced Algal Fitness in the Prominent Order Prymnesiales (Haptophyceae).</title>
        <authorList>
            <person name="Hovde B.T."/>
            <person name="Deodato C.R."/>
            <person name="Hunsperger H.M."/>
            <person name="Ryken S.A."/>
            <person name="Yost W."/>
            <person name="Jha R.K."/>
            <person name="Patterson J."/>
            <person name="Monnat R.J. Jr."/>
            <person name="Barlow S.B."/>
            <person name="Starkenburg S.R."/>
            <person name="Cattolico R.A."/>
        </authorList>
    </citation>
    <scope>NUCLEOTIDE SEQUENCE</scope>
    <source>
        <strain evidence="3">CCMP291</strain>
    </source>
</reference>
<feature type="region of interest" description="Disordered" evidence="1">
    <location>
        <begin position="230"/>
        <end position="254"/>
    </location>
</feature>
<proteinExistence type="predicted"/>
<name>A0A0M0JAQ3_9EUKA</name>
<dbReference type="AlphaFoldDB" id="A0A0M0JAQ3"/>
<dbReference type="Gene3D" id="3.20.20.410">
    <property type="entry name" value="Protein of unknown function UPF0759"/>
    <property type="match status" value="1"/>
</dbReference>
<dbReference type="InterPro" id="IPR036520">
    <property type="entry name" value="UPF0759_sf"/>
</dbReference>
<evidence type="ECO:0000313" key="3">
    <source>
        <dbReference type="Proteomes" id="UP000037460"/>
    </source>
</evidence>
<evidence type="ECO:0000256" key="1">
    <source>
        <dbReference type="SAM" id="MobiDB-lite"/>
    </source>
</evidence>
<dbReference type="PANTHER" id="PTHR30348:SF4">
    <property type="entry name" value="DUF72 DOMAIN-CONTAINING PROTEIN"/>
    <property type="match status" value="1"/>
</dbReference>
<dbReference type="Pfam" id="PF01904">
    <property type="entry name" value="DUF72"/>
    <property type="match status" value="1"/>
</dbReference>
<evidence type="ECO:0000313" key="2">
    <source>
        <dbReference type="EMBL" id="KOO23646.1"/>
    </source>
</evidence>